<dbReference type="Proteomes" id="UP000095287">
    <property type="component" value="Unplaced"/>
</dbReference>
<reference evidence="2" key="1">
    <citation type="submission" date="2016-11" db="UniProtKB">
        <authorList>
            <consortium name="WormBaseParasite"/>
        </authorList>
    </citation>
    <scope>IDENTIFICATION</scope>
</reference>
<accession>A0A1I7XW76</accession>
<dbReference type="WBParaSite" id="L893_g10224.t1">
    <property type="protein sequence ID" value="L893_g10224.t1"/>
    <property type="gene ID" value="L893_g10224"/>
</dbReference>
<dbReference type="AlphaFoldDB" id="A0A1I7XW76"/>
<protein>
    <submittedName>
        <fullName evidence="2">Dynein light chain</fullName>
    </submittedName>
</protein>
<sequence>MDLAFSKALNYQKQCTHGRTWKAVVAHGEDFALQDPLGEANTCYSISLARHVPHPCRMSAVSDVMTATLRISSSLSRPRSLSGHARSGN</sequence>
<evidence type="ECO:0000313" key="1">
    <source>
        <dbReference type="Proteomes" id="UP000095287"/>
    </source>
</evidence>
<name>A0A1I7XW76_9BILA</name>
<keyword evidence="1" id="KW-1185">Reference proteome</keyword>
<proteinExistence type="predicted"/>
<organism evidence="1 2">
    <name type="scientific">Steinernema glaseri</name>
    <dbReference type="NCBI Taxonomy" id="37863"/>
    <lineage>
        <taxon>Eukaryota</taxon>
        <taxon>Metazoa</taxon>
        <taxon>Ecdysozoa</taxon>
        <taxon>Nematoda</taxon>
        <taxon>Chromadorea</taxon>
        <taxon>Rhabditida</taxon>
        <taxon>Tylenchina</taxon>
        <taxon>Panagrolaimomorpha</taxon>
        <taxon>Strongyloidoidea</taxon>
        <taxon>Steinernematidae</taxon>
        <taxon>Steinernema</taxon>
    </lineage>
</organism>
<evidence type="ECO:0000313" key="2">
    <source>
        <dbReference type="WBParaSite" id="L893_g10224.t1"/>
    </source>
</evidence>